<comment type="caution">
    <text evidence="2">The sequence shown here is derived from an EMBL/GenBank/DDBJ whole genome shotgun (WGS) entry which is preliminary data.</text>
</comment>
<dbReference type="CDD" id="cd00165">
    <property type="entry name" value="S4"/>
    <property type="match status" value="1"/>
</dbReference>
<dbReference type="EMBL" id="BAFN01000001">
    <property type="protein sequence ID" value="GAN33692.1"/>
    <property type="molecule type" value="Genomic_DNA"/>
</dbReference>
<dbReference type="InterPro" id="IPR036986">
    <property type="entry name" value="S4_RNA-bd_sf"/>
</dbReference>
<keyword evidence="1" id="KW-0694">RNA-binding</keyword>
<evidence type="ECO:0000313" key="3">
    <source>
        <dbReference type="Proteomes" id="UP000032309"/>
    </source>
</evidence>
<dbReference type="Proteomes" id="UP000032309">
    <property type="component" value="Unassembled WGS sequence"/>
</dbReference>
<evidence type="ECO:0000313" key="2">
    <source>
        <dbReference type="EMBL" id="GAN33692.1"/>
    </source>
</evidence>
<keyword evidence="3" id="KW-1185">Reference proteome</keyword>
<gene>
    <name evidence="2" type="ORF">BROSI_A2226</name>
</gene>
<protein>
    <submittedName>
        <fullName evidence="2">Ribosomal protein S4</fullName>
    </submittedName>
</protein>
<organism evidence="2 3">
    <name type="scientific">Candidatus Brocadia sinica JPN1</name>
    <dbReference type="NCBI Taxonomy" id="1197129"/>
    <lineage>
        <taxon>Bacteria</taxon>
        <taxon>Pseudomonadati</taxon>
        <taxon>Planctomycetota</taxon>
        <taxon>Candidatus Brocadiia</taxon>
        <taxon>Candidatus Brocadiales</taxon>
        <taxon>Candidatus Brocadiaceae</taxon>
        <taxon>Candidatus Brocadia</taxon>
    </lineage>
</organism>
<dbReference type="Gene3D" id="3.10.290.10">
    <property type="entry name" value="RNA-binding S4 domain"/>
    <property type="match status" value="1"/>
</dbReference>
<dbReference type="Gene3D" id="1.10.1050.10">
    <property type="entry name" value="Ribosomal Protein S4 Delta 41, Chain A, domain 1"/>
    <property type="match status" value="1"/>
</dbReference>
<keyword evidence="2" id="KW-0687">Ribonucleoprotein</keyword>
<keyword evidence="2" id="KW-0689">Ribosomal protein</keyword>
<name>A0ABQ0JYC4_9BACT</name>
<proteinExistence type="predicted"/>
<evidence type="ECO:0000256" key="1">
    <source>
        <dbReference type="PROSITE-ProRule" id="PRU00182"/>
    </source>
</evidence>
<sequence>MVNNKKVDIASYLVKVGDVIKPRNNEVSQNIVKANIELVKGRNLPAWVQFKADALEGVVTQLPTREDISVPVQEQLVVELCSK</sequence>
<dbReference type="GO" id="GO:0005840">
    <property type="term" value="C:ribosome"/>
    <property type="evidence" value="ECO:0007669"/>
    <property type="project" value="UniProtKB-KW"/>
</dbReference>
<dbReference type="PROSITE" id="PS50889">
    <property type="entry name" value="S4"/>
    <property type="match status" value="1"/>
</dbReference>
<accession>A0ABQ0JYC4</accession>
<dbReference type="SUPFAM" id="SSF55174">
    <property type="entry name" value="Alpha-L RNA-binding motif"/>
    <property type="match status" value="1"/>
</dbReference>
<reference evidence="3" key="1">
    <citation type="journal article" date="2015" name="Genome Announc.">
        <title>Draft Genome Sequence of an Anaerobic Ammonium-Oxidizing Bacterium, "Candidatus Brocadia sinica".</title>
        <authorList>
            <person name="Oshiki M."/>
            <person name="Shinyako-Hata K."/>
            <person name="Satoh H."/>
            <person name="Okabe S."/>
        </authorList>
    </citation>
    <scope>NUCLEOTIDE SEQUENCE [LARGE SCALE GENOMIC DNA]</scope>
    <source>
        <strain evidence="3">JPN1</strain>
    </source>
</reference>